<keyword evidence="4" id="KW-0503">Monooxygenase</keyword>
<keyword evidence="2" id="KW-0274">FAD</keyword>
<evidence type="ECO:0000259" key="5">
    <source>
        <dbReference type="Pfam" id="PF01494"/>
    </source>
</evidence>
<dbReference type="SUPFAM" id="SSF51905">
    <property type="entry name" value="FAD/NAD(P)-binding domain"/>
    <property type="match status" value="1"/>
</dbReference>
<evidence type="ECO:0000256" key="4">
    <source>
        <dbReference type="ARBA" id="ARBA00023033"/>
    </source>
</evidence>
<feature type="domain" description="FAD-binding" evidence="5">
    <location>
        <begin position="303"/>
        <end position="354"/>
    </location>
</feature>
<sequence>MMVQQLKNKRIAVIGAGLGGLCLAQGLKKNGIPCTVFEKDAAVNTRSQGYRIRVNEPGRRALEECLPGNLYRLFLATCAASYSGMKVLTTTLESSQNPLVESWSDGVKEMPDLKPNRLTLREILLQGIQDNICFGKELTEWQETKTDEVELTFSDGSIYTADLVVAADGVHSGIGKEYCRDRKINTGNITIYGRTFHSEEARHAIAKELQEGTSVIIGDRFSLITDFMSFDFSRKDPSWDLLSPISDYFYWAFIGNPKVFGMVKSDFYSHSTEDILNAVHKVTHQWHPKLKALFQYADRSSLSVTPIRSSLQKEPWKSGNITALGDAVHTMSPAGGVGANTAFTDAALLTRYLIRKNSIPEAVGDYEKQMVMYSNQAIEMSLEGGEILHGNQ</sequence>
<dbReference type="STRING" id="525257.HMPREF0204_12586"/>
<accession>A0A3S4R1H2</accession>
<dbReference type="GO" id="GO:0004497">
    <property type="term" value="F:monooxygenase activity"/>
    <property type="evidence" value="ECO:0007669"/>
    <property type="project" value="UniProtKB-KW"/>
</dbReference>
<reference evidence="6 7" key="1">
    <citation type="submission" date="2018-12" db="EMBL/GenBank/DDBJ databases">
        <authorList>
            <consortium name="Pathogen Informatics"/>
        </authorList>
    </citation>
    <scope>NUCLEOTIDE SEQUENCE [LARGE SCALE GENOMIC DNA]</scope>
    <source>
        <strain evidence="6 7">NCTC11432</strain>
    </source>
</reference>
<dbReference type="GO" id="GO:0071949">
    <property type="term" value="F:FAD binding"/>
    <property type="evidence" value="ECO:0007669"/>
    <property type="project" value="InterPro"/>
</dbReference>
<dbReference type="Gene3D" id="3.50.50.60">
    <property type="entry name" value="FAD/NAD(P)-binding domain"/>
    <property type="match status" value="1"/>
</dbReference>
<dbReference type="OrthoDB" id="9782160at2"/>
<dbReference type="Pfam" id="PF01494">
    <property type="entry name" value="FAD_binding_3"/>
    <property type="match status" value="1"/>
</dbReference>
<dbReference type="KEGG" id="cgle:NCTC11432_01866"/>
<evidence type="ECO:0000256" key="1">
    <source>
        <dbReference type="ARBA" id="ARBA00022630"/>
    </source>
</evidence>
<protein>
    <submittedName>
        <fullName evidence="6">Uncharacterized conserved protein</fullName>
    </submittedName>
</protein>
<evidence type="ECO:0000313" key="6">
    <source>
        <dbReference type="EMBL" id="VEE06885.1"/>
    </source>
</evidence>
<dbReference type="Pfam" id="PF13450">
    <property type="entry name" value="NAD_binding_8"/>
    <property type="match status" value="1"/>
</dbReference>
<keyword evidence="3" id="KW-0560">Oxidoreductase</keyword>
<dbReference type="PANTHER" id="PTHR47178">
    <property type="entry name" value="MONOOXYGENASE, FAD-BINDING"/>
    <property type="match status" value="1"/>
</dbReference>
<dbReference type="Proteomes" id="UP000279227">
    <property type="component" value="Chromosome"/>
</dbReference>
<dbReference type="PRINTS" id="PR00420">
    <property type="entry name" value="RNGMNOXGNASE"/>
</dbReference>
<dbReference type="EMBL" id="LR134289">
    <property type="protein sequence ID" value="VEE06885.1"/>
    <property type="molecule type" value="Genomic_DNA"/>
</dbReference>
<organism evidence="6 7">
    <name type="scientific">Chryseobacterium gleum</name>
    <name type="common">Flavobacterium gleum</name>
    <dbReference type="NCBI Taxonomy" id="250"/>
    <lineage>
        <taxon>Bacteria</taxon>
        <taxon>Pseudomonadati</taxon>
        <taxon>Bacteroidota</taxon>
        <taxon>Flavobacteriia</taxon>
        <taxon>Flavobacteriales</taxon>
        <taxon>Weeksellaceae</taxon>
        <taxon>Chryseobacterium group</taxon>
        <taxon>Chryseobacterium</taxon>
    </lineage>
</organism>
<evidence type="ECO:0000256" key="3">
    <source>
        <dbReference type="ARBA" id="ARBA00023002"/>
    </source>
</evidence>
<dbReference type="GeneID" id="93021017"/>
<name>A0A3S4R1H2_CHRGE</name>
<dbReference type="RefSeq" id="WP_002977684.1">
    <property type="nucleotide sequence ID" value="NZ_CP068486.1"/>
</dbReference>
<proteinExistence type="predicted"/>
<evidence type="ECO:0000256" key="2">
    <source>
        <dbReference type="ARBA" id="ARBA00022827"/>
    </source>
</evidence>
<gene>
    <name evidence="6" type="ORF">NCTC11432_01866</name>
</gene>
<dbReference type="InterPro" id="IPR002938">
    <property type="entry name" value="FAD-bd"/>
</dbReference>
<dbReference type="PANTHER" id="PTHR47178:SF5">
    <property type="entry name" value="FAD-BINDING DOMAIN-CONTAINING PROTEIN"/>
    <property type="match status" value="1"/>
</dbReference>
<dbReference type="InterPro" id="IPR036188">
    <property type="entry name" value="FAD/NAD-bd_sf"/>
</dbReference>
<dbReference type="AlphaFoldDB" id="A0A3S4R1H2"/>
<keyword evidence="1" id="KW-0285">Flavoprotein</keyword>
<evidence type="ECO:0000313" key="7">
    <source>
        <dbReference type="Proteomes" id="UP000279227"/>
    </source>
</evidence>